<dbReference type="EMBL" id="CP019602">
    <property type="protein sequence ID" value="ARU15009.1"/>
    <property type="molecule type" value="Genomic_DNA"/>
</dbReference>
<dbReference type="CDD" id="cd00130">
    <property type="entry name" value="PAS"/>
    <property type="match status" value="1"/>
</dbReference>
<dbReference type="InterPro" id="IPR018060">
    <property type="entry name" value="HTH_AraC"/>
</dbReference>
<dbReference type="Gene3D" id="3.30.450.20">
    <property type="entry name" value="PAS domain"/>
    <property type="match status" value="1"/>
</dbReference>
<dbReference type="GO" id="GO:0003700">
    <property type="term" value="F:DNA-binding transcription factor activity"/>
    <property type="evidence" value="ECO:0007669"/>
    <property type="project" value="InterPro"/>
</dbReference>
<dbReference type="Proteomes" id="UP000195807">
    <property type="component" value="Chromosome"/>
</dbReference>
<dbReference type="InterPro" id="IPR000014">
    <property type="entry name" value="PAS"/>
</dbReference>
<evidence type="ECO:0000256" key="1">
    <source>
        <dbReference type="ARBA" id="ARBA00023015"/>
    </source>
</evidence>
<dbReference type="AlphaFoldDB" id="A0A1Z1F880"/>
<proteinExistence type="predicted"/>
<feature type="region of interest" description="Disordered" evidence="4">
    <location>
        <begin position="230"/>
        <end position="251"/>
    </location>
</feature>
<gene>
    <name evidence="6" type="ORF">A9D14_00990</name>
</gene>
<dbReference type="SUPFAM" id="SSF55785">
    <property type="entry name" value="PYP-like sensor domain (PAS domain)"/>
    <property type="match status" value="1"/>
</dbReference>
<name>A0A1Z1F880_9SPHN</name>
<keyword evidence="7" id="KW-1185">Reference proteome</keyword>
<evidence type="ECO:0000259" key="5">
    <source>
        <dbReference type="PROSITE" id="PS01124"/>
    </source>
</evidence>
<evidence type="ECO:0000313" key="7">
    <source>
        <dbReference type="Proteomes" id="UP000195807"/>
    </source>
</evidence>
<dbReference type="GO" id="GO:0043565">
    <property type="term" value="F:sequence-specific DNA binding"/>
    <property type="evidence" value="ECO:0007669"/>
    <property type="project" value="InterPro"/>
</dbReference>
<evidence type="ECO:0000256" key="2">
    <source>
        <dbReference type="ARBA" id="ARBA00023125"/>
    </source>
</evidence>
<reference evidence="6 7" key="1">
    <citation type="submission" date="2017-01" db="EMBL/GenBank/DDBJ databases">
        <title>Complete genome sequence of esterase-producing bacterium Croceicoccus marinus E4A9.</title>
        <authorList>
            <person name="Wu Y.-H."/>
            <person name="Cheng H."/>
            <person name="Xu L."/>
            <person name="Huo Y.-Y."/>
            <person name="Wang C.-S."/>
            <person name="Xu X.-W."/>
        </authorList>
    </citation>
    <scope>NUCLEOTIDE SEQUENCE [LARGE SCALE GENOMIC DNA]</scope>
    <source>
        <strain evidence="6 7">E4A9</strain>
    </source>
</reference>
<feature type="domain" description="HTH araC/xylS-type" evidence="5">
    <location>
        <begin position="139"/>
        <end position="237"/>
    </location>
</feature>
<dbReference type="SMART" id="SM00342">
    <property type="entry name" value="HTH_ARAC"/>
    <property type="match status" value="1"/>
</dbReference>
<dbReference type="Pfam" id="PF12833">
    <property type="entry name" value="HTH_18"/>
    <property type="match status" value="1"/>
</dbReference>
<evidence type="ECO:0000256" key="3">
    <source>
        <dbReference type="ARBA" id="ARBA00023163"/>
    </source>
</evidence>
<evidence type="ECO:0000256" key="4">
    <source>
        <dbReference type="SAM" id="MobiDB-lite"/>
    </source>
</evidence>
<feature type="compositionally biased region" description="Polar residues" evidence="4">
    <location>
        <begin position="233"/>
        <end position="251"/>
    </location>
</feature>
<dbReference type="Pfam" id="PF08448">
    <property type="entry name" value="PAS_4"/>
    <property type="match status" value="1"/>
</dbReference>
<dbReference type="InterPro" id="IPR050204">
    <property type="entry name" value="AraC_XylS_family_regulators"/>
</dbReference>
<dbReference type="KEGG" id="cman:A9D14_00990"/>
<organism evidence="6 7">
    <name type="scientific">Croceicoccus marinus</name>
    <dbReference type="NCBI Taxonomy" id="450378"/>
    <lineage>
        <taxon>Bacteria</taxon>
        <taxon>Pseudomonadati</taxon>
        <taxon>Pseudomonadota</taxon>
        <taxon>Alphaproteobacteria</taxon>
        <taxon>Sphingomonadales</taxon>
        <taxon>Erythrobacteraceae</taxon>
        <taxon>Croceicoccus</taxon>
    </lineage>
</organism>
<dbReference type="InterPro" id="IPR013656">
    <property type="entry name" value="PAS_4"/>
</dbReference>
<dbReference type="InterPro" id="IPR009057">
    <property type="entry name" value="Homeodomain-like_sf"/>
</dbReference>
<dbReference type="PROSITE" id="PS01124">
    <property type="entry name" value="HTH_ARAC_FAMILY_2"/>
    <property type="match status" value="1"/>
</dbReference>
<keyword evidence="1" id="KW-0805">Transcription regulation</keyword>
<dbReference type="PANTHER" id="PTHR46796:SF13">
    <property type="entry name" value="HTH-TYPE TRANSCRIPTIONAL ACTIVATOR RHAS"/>
    <property type="match status" value="1"/>
</dbReference>
<keyword evidence="3" id="KW-0804">Transcription</keyword>
<dbReference type="PRINTS" id="PR00032">
    <property type="entry name" value="HTHARAC"/>
</dbReference>
<dbReference type="InterPro" id="IPR020449">
    <property type="entry name" value="Tscrpt_reg_AraC-type_HTH"/>
</dbReference>
<protein>
    <recommendedName>
        <fullName evidence="5">HTH araC/xylS-type domain-containing protein</fullName>
    </recommendedName>
</protein>
<keyword evidence="2" id="KW-0238">DNA-binding</keyword>
<accession>A0A1Z1F880</accession>
<dbReference type="PANTHER" id="PTHR46796">
    <property type="entry name" value="HTH-TYPE TRANSCRIPTIONAL ACTIVATOR RHAS-RELATED"/>
    <property type="match status" value="1"/>
</dbReference>
<dbReference type="STRING" id="450378.GCA_001661675_00198"/>
<evidence type="ECO:0000313" key="6">
    <source>
        <dbReference type="EMBL" id="ARU15009.1"/>
    </source>
</evidence>
<sequence>MTKVHMLGTADLGLLDAMMEQLGDVSFFVKDAELRYVAANPATAEIFGLTEVSGLIGRRSGDFLPEHVARHYEDLDAEVLATGRPIRDRLEPFGMRGAAWLLYTRLPVVDLSGLTVGVLTVGRSLQARGGQSTKYTRLARALERLRADPAQPLDVAALARLAGISVSQLERDSRSVLGMTLQSFLHRLRMEMATPLLIETDKSIAEIAQACGYADQSAFTRRFHQVAGMTPHSWRTANRSQPVSRTSSRPH</sequence>
<dbReference type="Gene3D" id="1.10.10.60">
    <property type="entry name" value="Homeodomain-like"/>
    <property type="match status" value="2"/>
</dbReference>
<dbReference type="InterPro" id="IPR035965">
    <property type="entry name" value="PAS-like_dom_sf"/>
</dbReference>
<dbReference type="SUPFAM" id="SSF46689">
    <property type="entry name" value="Homeodomain-like"/>
    <property type="match status" value="2"/>
</dbReference>